<name>A0A834LWY8_RHYFE</name>
<evidence type="ECO:0000256" key="1">
    <source>
        <dbReference type="ARBA" id="ARBA00022884"/>
    </source>
</evidence>
<accession>A0A834LWY8</accession>
<feature type="domain" description="RRM" evidence="4">
    <location>
        <begin position="87"/>
        <end position="129"/>
    </location>
</feature>
<gene>
    <name evidence="5" type="ORF">GWI33_003734</name>
</gene>
<comment type="caution">
    <text evidence="5">The sequence shown here is derived from an EMBL/GenBank/DDBJ whole genome shotgun (WGS) entry which is preliminary data.</text>
</comment>
<dbReference type="InterPro" id="IPR012677">
    <property type="entry name" value="Nucleotide-bd_a/b_plait_sf"/>
</dbReference>
<dbReference type="PROSITE" id="PS50102">
    <property type="entry name" value="RRM"/>
    <property type="match status" value="1"/>
</dbReference>
<organism evidence="5 6">
    <name type="scientific">Rhynchophorus ferrugineus</name>
    <name type="common">Red palm weevil</name>
    <name type="synonym">Curculio ferrugineus</name>
    <dbReference type="NCBI Taxonomy" id="354439"/>
    <lineage>
        <taxon>Eukaryota</taxon>
        <taxon>Metazoa</taxon>
        <taxon>Ecdysozoa</taxon>
        <taxon>Arthropoda</taxon>
        <taxon>Hexapoda</taxon>
        <taxon>Insecta</taxon>
        <taxon>Pterygota</taxon>
        <taxon>Neoptera</taxon>
        <taxon>Endopterygota</taxon>
        <taxon>Coleoptera</taxon>
        <taxon>Polyphaga</taxon>
        <taxon>Cucujiformia</taxon>
        <taxon>Curculionidae</taxon>
        <taxon>Dryophthorinae</taxon>
        <taxon>Rhynchophorus</taxon>
    </lineage>
</organism>
<evidence type="ECO:0000256" key="3">
    <source>
        <dbReference type="SAM" id="MobiDB-lite"/>
    </source>
</evidence>
<dbReference type="Pfam" id="PF00076">
    <property type="entry name" value="RRM_1"/>
    <property type="match status" value="1"/>
</dbReference>
<dbReference type="EMBL" id="JAACXV010023434">
    <property type="protein sequence ID" value="KAF7263006.1"/>
    <property type="molecule type" value="Genomic_DNA"/>
</dbReference>
<proteinExistence type="predicted"/>
<feature type="region of interest" description="Disordered" evidence="3">
    <location>
        <begin position="125"/>
        <end position="149"/>
    </location>
</feature>
<dbReference type="GO" id="GO:0003723">
    <property type="term" value="F:RNA binding"/>
    <property type="evidence" value="ECO:0007669"/>
    <property type="project" value="UniProtKB-UniRule"/>
</dbReference>
<reference evidence="5" key="1">
    <citation type="submission" date="2020-08" db="EMBL/GenBank/DDBJ databases">
        <title>Genome sequencing and assembly of the red palm weevil Rhynchophorus ferrugineus.</title>
        <authorList>
            <person name="Dias G.B."/>
            <person name="Bergman C.M."/>
            <person name="Manee M."/>
        </authorList>
    </citation>
    <scope>NUCLEOTIDE SEQUENCE</scope>
    <source>
        <strain evidence="5">AA-2017</strain>
        <tissue evidence="5">Whole larva</tissue>
    </source>
</reference>
<dbReference type="Proteomes" id="UP000625711">
    <property type="component" value="Unassembled WGS sequence"/>
</dbReference>
<evidence type="ECO:0000256" key="2">
    <source>
        <dbReference type="PROSITE-ProRule" id="PRU00176"/>
    </source>
</evidence>
<dbReference type="OrthoDB" id="267048at2759"/>
<dbReference type="SUPFAM" id="SSF54928">
    <property type="entry name" value="RNA-binding domain, RBD"/>
    <property type="match status" value="1"/>
</dbReference>
<keyword evidence="1 2" id="KW-0694">RNA-binding</keyword>
<dbReference type="InterPro" id="IPR035979">
    <property type="entry name" value="RBD_domain_sf"/>
</dbReference>
<dbReference type="PANTHER" id="PTHR10352">
    <property type="entry name" value="EUKARYOTIC TRANSLATION INITIATION FACTOR 3 SUBUNIT G"/>
    <property type="match status" value="1"/>
</dbReference>
<evidence type="ECO:0000313" key="6">
    <source>
        <dbReference type="Proteomes" id="UP000625711"/>
    </source>
</evidence>
<dbReference type="InterPro" id="IPR000504">
    <property type="entry name" value="RRM_dom"/>
</dbReference>
<dbReference type="Gene3D" id="3.30.70.330">
    <property type="match status" value="1"/>
</dbReference>
<evidence type="ECO:0000259" key="4">
    <source>
        <dbReference type="PROSITE" id="PS50102"/>
    </source>
</evidence>
<evidence type="ECO:0000313" key="5">
    <source>
        <dbReference type="EMBL" id="KAF7263006.1"/>
    </source>
</evidence>
<dbReference type="AlphaFoldDB" id="A0A834LWY8"/>
<sequence length="149" mass="16368">MCEGDAQVVEEGRTSAEVLILLEVGFWRKGTGWGEGDGVVCPVGSIAMNNNNTTQTNNNNSHNNNNILESPTNAKLQDQEQPDPDTIKMFVGQVPRSMDENDLRQMFEVYGRVHSINVLRDKASGASKGGKSAFVAGNSETDDLYYTRR</sequence>
<protein>
    <recommendedName>
        <fullName evidence="4">RRM domain-containing protein</fullName>
    </recommendedName>
</protein>
<keyword evidence="6" id="KW-1185">Reference proteome</keyword>